<name>A0ABP9SZE8_9ACTN</name>
<reference evidence="3" key="1">
    <citation type="journal article" date="2019" name="Int. J. Syst. Evol. Microbiol.">
        <title>The Global Catalogue of Microorganisms (GCM) 10K type strain sequencing project: providing services to taxonomists for standard genome sequencing and annotation.</title>
        <authorList>
            <consortium name="The Broad Institute Genomics Platform"/>
            <consortium name="The Broad Institute Genome Sequencing Center for Infectious Disease"/>
            <person name="Wu L."/>
            <person name="Ma J."/>
        </authorList>
    </citation>
    <scope>NUCLEOTIDE SEQUENCE [LARGE SCALE GENOMIC DNA]</scope>
    <source>
        <strain evidence="3">JCM 18306</strain>
    </source>
</reference>
<keyword evidence="3" id="KW-1185">Reference proteome</keyword>
<dbReference type="InterPro" id="IPR050415">
    <property type="entry name" value="MRET"/>
</dbReference>
<comment type="caution">
    <text evidence="2">The sequence shown here is derived from an EMBL/GenBank/DDBJ whole genome shotgun (WGS) entry which is preliminary data.</text>
</comment>
<dbReference type="SUPFAM" id="SSF52343">
    <property type="entry name" value="Ferredoxin reductase-like, C-terminal NADP-linked domain"/>
    <property type="match status" value="1"/>
</dbReference>
<dbReference type="Gene3D" id="3.40.50.80">
    <property type="entry name" value="Nucleotide-binding domain of ferredoxin-NADP reductase (FNR) module"/>
    <property type="match status" value="1"/>
</dbReference>
<dbReference type="PANTHER" id="PTHR47354:SF5">
    <property type="entry name" value="PROTEIN RFBI"/>
    <property type="match status" value="1"/>
</dbReference>
<evidence type="ECO:0008006" key="4">
    <source>
        <dbReference type="Google" id="ProtNLM"/>
    </source>
</evidence>
<evidence type="ECO:0000313" key="2">
    <source>
        <dbReference type="EMBL" id="GAA5204512.1"/>
    </source>
</evidence>
<evidence type="ECO:0000256" key="1">
    <source>
        <dbReference type="ARBA" id="ARBA00001974"/>
    </source>
</evidence>
<dbReference type="Proteomes" id="UP001499878">
    <property type="component" value="Unassembled WGS sequence"/>
</dbReference>
<protein>
    <recommendedName>
        <fullName evidence="4">Oxidoreductase FAD/NAD(P)-binding domain-containing protein</fullName>
    </recommendedName>
</protein>
<dbReference type="PANTHER" id="PTHR47354">
    <property type="entry name" value="NADH OXIDOREDUCTASE HCR"/>
    <property type="match status" value="1"/>
</dbReference>
<sequence>MYRVATDRDAVLYDELRDLAHTKGAELHLVTGPAVPDRLGPRDLAALVPDIAERDVYVCGPPGMTTAVLRTLRELGVPGPQIHAERFSLAG</sequence>
<comment type="cofactor">
    <cofactor evidence="1">
        <name>FAD</name>
        <dbReference type="ChEBI" id="CHEBI:57692"/>
    </cofactor>
</comment>
<evidence type="ECO:0000313" key="3">
    <source>
        <dbReference type="Proteomes" id="UP001499878"/>
    </source>
</evidence>
<gene>
    <name evidence="2" type="ORF">GCM10023323_07740</name>
</gene>
<accession>A0ABP9SZE8</accession>
<dbReference type="EMBL" id="BAABJR010000002">
    <property type="protein sequence ID" value="GAA5204512.1"/>
    <property type="molecule type" value="Genomic_DNA"/>
</dbReference>
<organism evidence="2 3">
    <name type="scientific">Streptomyces thinghirensis</name>
    <dbReference type="NCBI Taxonomy" id="551547"/>
    <lineage>
        <taxon>Bacteria</taxon>
        <taxon>Bacillati</taxon>
        <taxon>Actinomycetota</taxon>
        <taxon>Actinomycetes</taxon>
        <taxon>Kitasatosporales</taxon>
        <taxon>Streptomycetaceae</taxon>
        <taxon>Streptomyces</taxon>
    </lineage>
</organism>
<proteinExistence type="predicted"/>
<dbReference type="InterPro" id="IPR039261">
    <property type="entry name" value="FNR_nucleotide-bd"/>
</dbReference>